<dbReference type="GeneID" id="110976413"/>
<reference evidence="3" key="1">
    <citation type="submission" date="2025-08" db="UniProtKB">
        <authorList>
            <consortium name="RefSeq"/>
        </authorList>
    </citation>
    <scope>IDENTIFICATION</scope>
</reference>
<dbReference type="Pfam" id="PF06209">
    <property type="entry name" value="COBRA1"/>
    <property type="match status" value="1"/>
</dbReference>
<protein>
    <submittedName>
        <fullName evidence="3">Negative elongation factor B-like</fullName>
    </submittedName>
</protein>
<dbReference type="CTD" id="25920"/>
<feature type="region of interest" description="Disordered" evidence="1">
    <location>
        <begin position="547"/>
        <end position="570"/>
    </location>
</feature>
<dbReference type="InterPro" id="IPR010405">
    <property type="entry name" value="COBRA1"/>
</dbReference>
<dbReference type="PANTHER" id="PTHR13503">
    <property type="entry name" value="NEGATIVE ELONGATION FACTOR COMPLEX MEMBER B"/>
    <property type="match status" value="1"/>
</dbReference>
<dbReference type="OrthoDB" id="5548359at2759"/>
<dbReference type="OMA" id="LLWYIHP"/>
<sequence length="570" mass="65634">MSGFEEIGIAGPDHLREALTNCTDPQQAIEDFQAENGILLPTLQPALPLLDLHGIRRFEFHRSIMEELRQQLIEKCRQLSEVGNKKSFKTIEELLSKCFPLIRVKSVQPVVMEIMKLLPKVPPKYLMAVVDDRELYKAASTEVKRQIWEQNPSLFGSEVSPLLSDYIKSKEAVLFGNETINSHMFFSVTPKTRRQGEVVQKLAHMVGKSVRLYDMVLQFLRTLFLRSRIMHYCTLRAELLMVLHDMEVHEICTEDPCHKFTWCLDACVREKFVDEKRARELQGFLDGVRRGQEQVLGDLSMILCDPFSIHTLASSGIKVLQQLLNTEKLPRESAVLLLLLRMLALGLGAWDMIDKQLFREPKMENDLVVRFLPSLVSLLADDYTRHINKRIHETEDDPKLQDIPNQLLRSARKDRIAATLLLYYVLNITRQRNKEALSRILPKMTKMEGNMSYEDIFLHPFTSQLALMSEDFASETFCNLIFDDFLLASSIQENILRHSLRLMEYVFHRIPSQRTMELMDKLEPKTEHGQEVRDLYGNVLKKIEAHTPSPATAPEPLDSPLMSVPTPAPL</sequence>
<dbReference type="AlphaFoldDB" id="A0A8B7XWV1"/>
<evidence type="ECO:0000313" key="2">
    <source>
        <dbReference type="Proteomes" id="UP000694845"/>
    </source>
</evidence>
<keyword evidence="2" id="KW-1185">Reference proteome</keyword>
<dbReference type="PANTHER" id="PTHR13503:SF3">
    <property type="entry name" value="NEGATIVE ELONGATION FACTOR B"/>
    <property type="match status" value="1"/>
</dbReference>
<dbReference type="Proteomes" id="UP000694845">
    <property type="component" value="Unplaced"/>
</dbReference>
<evidence type="ECO:0000313" key="3">
    <source>
        <dbReference type="RefSeq" id="XP_022085353.1"/>
    </source>
</evidence>
<dbReference type="GO" id="GO:0034244">
    <property type="term" value="P:negative regulation of transcription elongation by RNA polymerase II"/>
    <property type="evidence" value="ECO:0007669"/>
    <property type="project" value="TreeGrafter"/>
</dbReference>
<name>A0A8B7XWV1_ACAPL</name>
<dbReference type="KEGG" id="aplc:110976413"/>
<organism evidence="2 3">
    <name type="scientific">Acanthaster planci</name>
    <name type="common">Crown-of-thorns starfish</name>
    <dbReference type="NCBI Taxonomy" id="133434"/>
    <lineage>
        <taxon>Eukaryota</taxon>
        <taxon>Metazoa</taxon>
        <taxon>Echinodermata</taxon>
        <taxon>Eleutherozoa</taxon>
        <taxon>Asterozoa</taxon>
        <taxon>Asteroidea</taxon>
        <taxon>Valvatacea</taxon>
        <taxon>Valvatida</taxon>
        <taxon>Acanthasteridae</taxon>
        <taxon>Acanthaster</taxon>
    </lineage>
</organism>
<evidence type="ECO:0000256" key="1">
    <source>
        <dbReference type="SAM" id="MobiDB-lite"/>
    </source>
</evidence>
<proteinExistence type="predicted"/>
<dbReference type="GO" id="GO:0032021">
    <property type="term" value="C:NELF complex"/>
    <property type="evidence" value="ECO:0007669"/>
    <property type="project" value="TreeGrafter"/>
</dbReference>
<accession>A0A8B7XWV1</accession>
<gene>
    <name evidence="3" type="primary">LOC110976413</name>
</gene>
<dbReference type="RefSeq" id="XP_022085353.1">
    <property type="nucleotide sequence ID" value="XM_022229661.1"/>
</dbReference>